<evidence type="ECO:0000256" key="10">
    <source>
        <dbReference type="PROSITE-ProRule" id="PRU00094"/>
    </source>
</evidence>
<dbReference type="Pfam" id="PF00320">
    <property type="entry name" value="GATA"/>
    <property type="match status" value="1"/>
</dbReference>
<dbReference type="EMBL" id="JAGKQH010000015">
    <property type="protein sequence ID" value="KAG6578765.1"/>
    <property type="molecule type" value="Genomic_DNA"/>
</dbReference>
<keyword evidence="4" id="KW-0862">Zinc</keyword>
<dbReference type="InterPro" id="IPR000679">
    <property type="entry name" value="Znf_GATA"/>
</dbReference>
<dbReference type="GO" id="GO:0043565">
    <property type="term" value="F:sequence-specific DNA binding"/>
    <property type="evidence" value="ECO:0007669"/>
    <property type="project" value="InterPro"/>
</dbReference>
<evidence type="ECO:0000256" key="2">
    <source>
        <dbReference type="ARBA" id="ARBA00022723"/>
    </source>
</evidence>
<keyword evidence="3 10" id="KW-0863">Zinc-finger</keyword>
<evidence type="ECO:0000256" key="5">
    <source>
        <dbReference type="ARBA" id="ARBA00023015"/>
    </source>
</evidence>
<keyword evidence="6" id="KW-0238">DNA-binding</keyword>
<dbReference type="SMART" id="SM00401">
    <property type="entry name" value="ZnF_GATA"/>
    <property type="match status" value="1"/>
</dbReference>
<evidence type="ECO:0000259" key="12">
    <source>
        <dbReference type="PROSITE" id="PS50114"/>
    </source>
</evidence>
<evidence type="ECO:0000256" key="8">
    <source>
        <dbReference type="ARBA" id="ARBA00023163"/>
    </source>
</evidence>
<feature type="non-terminal residue" evidence="13">
    <location>
        <position position="1"/>
    </location>
</feature>
<evidence type="ECO:0000256" key="9">
    <source>
        <dbReference type="ARBA" id="ARBA00023242"/>
    </source>
</evidence>
<evidence type="ECO:0000256" key="1">
    <source>
        <dbReference type="ARBA" id="ARBA00005694"/>
    </source>
</evidence>
<dbReference type="PROSITE" id="PS50114">
    <property type="entry name" value="GATA_ZN_FINGER_2"/>
    <property type="match status" value="1"/>
</dbReference>
<comment type="similarity">
    <text evidence="1">Belongs to the type IV zinc-finger family. Class A subfamily.</text>
</comment>
<gene>
    <name evidence="13" type="primary">GATA11</name>
    <name evidence="13" type="ORF">SDJN03_23213</name>
</gene>
<feature type="compositionally biased region" description="Low complexity" evidence="11">
    <location>
        <begin position="156"/>
        <end position="177"/>
    </location>
</feature>
<protein>
    <submittedName>
        <fullName evidence="13">GATA transcription factor 11</fullName>
    </submittedName>
</protein>
<dbReference type="FunFam" id="3.30.50.10:FF:000018">
    <property type="entry name" value="GATA transcription factor"/>
    <property type="match status" value="1"/>
</dbReference>
<evidence type="ECO:0000256" key="3">
    <source>
        <dbReference type="ARBA" id="ARBA00022771"/>
    </source>
</evidence>
<dbReference type="InterPro" id="IPR051140">
    <property type="entry name" value="GATA_TF"/>
</dbReference>
<name>A0AAV6MCE6_9ROSI</name>
<feature type="compositionally biased region" description="Low complexity" evidence="11">
    <location>
        <begin position="95"/>
        <end position="120"/>
    </location>
</feature>
<dbReference type="CDD" id="cd00202">
    <property type="entry name" value="ZnF_GATA"/>
    <property type="match status" value="1"/>
</dbReference>
<evidence type="ECO:0000313" key="13">
    <source>
        <dbReference type="EMBL" id="KAG6578765.1"/>
    </source>
</evidence>
<evidence type="ECO:0000256" key="11">
    <source>
        <dbReference type="SAM" id="MobiDB-lite"/>
    </source>
</evidence>
<keyword evidence="9" id="KW-0539">Nucleus</keyword>
<dbReference type="GO" id="GO:0008270">
    <property type="term" value="F:zinc ion binding"/>
    <property type="evidence" value="ECO:0007669"/>
    <property type="project" value="UniProtKB-KW"/>
</dbReference>
<evidence type="ECO:0000256" key="6">
    <source>
        <dbReference type="ARBA" id="ARBA00023125"/>
    </source>
</evidence>
<evidence type="ECO:0000256" key="7">
    <source>
        <dbReference type="ARBA" id="ARBA00023159"/>
    </source>
</evidence>
<dbReference type="GO" id="GO:0006355">
    <property type="term" value="P:regulation of DNA-templated transcription"/>
    <property type="evidence" value="ECO:0007669"/>
    <property type="project" value="InterPro"/>
</dbReference>
<dbReference type="Proteomes" id="UP000685013">
    <property type="component" value="Chromosome 15"/>
</dbReference>
<feature type="region of interest" description="Disordered" evidence="11">
    <location>
        <begin position="89"/>
        <end position="180"/>
    </location>
</feature>
<feature type="compositionally biased region" description="Basic and acidic residues" evidence="11">
    <location>
        <begin position="121"/>
        <end position="139"/>
    </location>
</feature>
<comment type="caution">
    <text evidence="13">The sequence shown here is derived from an EMBL/GenBank/DDBJ whole genome shotgun (WGS) entry which is preliminary data.</text>
</comment>
<keyword evidence="14" id="KW-1185">Reference proteome</keyword>
<dbReference type="GO" id="GO:0005634">
    <property type="term" value="C:nucleus"/>
    <property type="evidence" value="ECO:0007669"/>
    <property type="project" value="TreeGrafter"/>
</dbReference>
<accession>A0AAV6MCE6</accession>
<sequence>MERSLGDEIDCGNCFDHIDDLLDFSTEDLDDVPITTTATAAAFPPIWYTSAVDTGCSASIVSIGFPSELYEDIIPSEWFSNLDDSFGGAGTQTVSSSSSESNKFRVSSPVSVLDNSSESSSSKRKERADDACRRDDASSKRPRQSFFIPPPPHLVSPTSSSDSENSENSENYGESCSPLPAEKKIKLSSNDAFNPRSDSRKCLHCEVTKTPQWRAGPLGPKTLCNACGVRYKSGRLYPEYRPAASPSFVSRLHSNSHKKVIEMRIK</sequence>
<evidence type="ECO:0000313" key="14">
    <source>
        <dbReference type="Proteomes" id="UP000685013"/>
    </source>
</evidence>
<evidence type="ECO:0000256" key="4">
    <source>
        <dbReference type="ARBA" id="ARBA00022833"/>
    </source>
</evidence>
<dbReference type="PROSITE" id="PS00344">
    <property type="entry name" value="GATA_ZN_FINGER_1"/>
    <property type="match status" value="1"/>
</dbReference>
<keyword evidence="7" id="KW-0010">Activator</keyword>
<dbReference type="PANTHER" id="PTHR45658">
    <property type="entry name" value="GATA TRANSCRIPTION FACTOR"/>
    <property type="match status" value="1"/>
</dbReference>
<keyword evidence="2" id="KW-0479">Metal-binding</keyword>
<keyword evidence="8" id="KW-0804">Transcription</keyword>
<organism evidence="13 14">
    <name type="scientific">Cucurbita argyrosperma subsp. sororia</name>
    <dbReference type="NCBI Taxonomy" id="37648"/>
    <lineage>
        <taxon>Eukaryota</taxon>
        <taxon>Viridiplantae</taxon>
        <taxon>Streptophyta</taxon>
        <taxon>Embryophyta</taxon>
        <taxon>Tracheophyta</taxon>
        <taxon>Spermatophyta</taxon>
        <taxon>Magnoliopsida</taxon>
        <taxon>eudicotyledons</taxon>
        <taxon>Gunneridae</taxon>
        <taxon>Pentapetalae</taxon>
        <taxon>rosids</taxon>
        <taxon>fabids</taxon>
        <taxon>Cucurbitales</taxon>
        <taxon>Cucurbitaceae</taxon>
        <taxon>Cucurbiteae</taxon>
        <taxon>Cucurbita</taxon>
    </lineage>
</organism>
<dbReference type="AlphaFoldDB" id="A0AAV6MCE6"/>
<dbReference type="GO" id="GO:0030154">
    <property type="term" value="P:cell differentiation"/>
    <property type="evidence" value="ECO:0007669"/>
    <property type="project" value="TreeGrafter"/>
</dbReference>
<feature type="domain" description="GATA-type" evidence="12">
    <location>
        <begin position="196"/>
        <end position="232"/>
    </location>
</feature>
<proteinExistence type="inferred from homology"/>
<reference evidence="13 14" key="1">
    <citation type="journal article" date="2021" name="Hortic Res">
        <title>The domestication of Cucurbita argyrosperma as revealed by the genome of its wild relative.</title>
        <authorList>
            <person name="Barrera-Redondo J."/>
            <person name="Sanchez-de la Vega G."/>
            <person name="Aguirre-Liguori J.A."/>
            <person name="Castellanos-Morales G."/>
            <person name="Gutierrez-Guerrero Y.T."/>
            <person name="Aguirre-Dugua X."/>
            <person name="Aguirre-Planter E."/>
            <person name="Tenaillon M.I."/>
            <person name="Lira-Saade R."/>
            <person name="Eguiarte L.E."/>
        </authorList>
    </citation>
    <scope>NUCLEOTIDE SEQUENCE [LARGE SCALE GENOMIC DNA]</scope>
    <source>
        <strain evidence="13">JBR-2021</strain>
    </source>
</reference>
<dbReference type="PANTHER" id="PTHR45658:SF51">
    <property type="entry name" value="GATA TRANSCRIPTION FACTOR 8"/>
    <property type="match status" value="1"/>
</dbReference>
<keyword evidence="5" id="KW-0805">Transcription regulation</keyword>